<accession>A0A0F7SCV4</accession>
<feature type="region of interest" description="Disordered" evidence="1">
    <location>
        <begin position="60"/>
        <end position="79"/>
    </location>
</feature>
<reference evidence="3" key="1">
    <citation type="submission" date="2014-06" db="EMBL/GenBank/DDBJ databases">
        <authorList>
            <person name="Berkman P.J."/>
        </authorList>
    </citation>
    <scope>NUCLEOTIDE SEQUENCE [LARGE SCALE GENOMIC DNA]</scope>
</reference>
<dbReference type="InterPro" id="IPR029063">
    <property type="entry name" value="SAM-dependent_MTases_sf"/>
</dbReference>
<dbReference type="AlphaFoldDB" id="A0A0F7SCV4"/>
<gene>
    <name evidence="2" type="primary">SSCI78750.1</name>
</gene>
<evidence type="ECO:0000313" key="3">
    <source>
        <dbReference type="Proteomes" id="UP000242770"/>
    </source>
</evidence>
<keyword evidence="3" id="KW-1185">Reference proteome</keyword>
<organism evidence="2 3">
    <name type="scientific">Sporisorium scitamineum</name>
    <dbReference type="NCBI Taxonomy" id="49012"/>
    <lineage>
        <taxon>Eukaryota</taxon>
        <taxon>Fungi</taxon>
        <taxon>Dikarya</taxon>
        <taxon>Basidiomycota</taxon>
        <taxon>Ustilaginomycotina</taxon>
        <taxon>Ustilaginomycetes</taxon>
        <taxon>Ustilaginales</taxon>
        <taxon>Ustilaginaceae</taxon>
        <taxon>Sporisorium</taxon>
    </lineage>
</organism>
<dbReference type="Proteomes" id="UP000242770">
    <property type="component" value="Unassembled WGS sequence"/>
</dbReference>
<dbReference type="EMBL" id="CCFA01004800">
    <property type="protein sequence ID" value="CDW99529.1"/>
    <property type="molecule type" value="Genomic_DNA"/>
</dbReference>
<dbReference type="STRING" id="49012.A0A0F7SCV4"/>
<evidence type="ECO:0000256" key="1">
    <source>
        <dbReference type="SAM" id="MobiDB-lite"/>
    </source>
</evidence>
<name>A0A0F7SCV4_9BASI</name>
<proteinExistence type="predicted"/>
<dbReference type="Gene3D" id="3.40.50.150">
    <property type="entry name" value="Vaccinia Virus protein VP39"/>
    <property type="match status" value="1"/>
</dbReference>
<feature type="compositionally biased region" description="Polar residues" evidence="1">
    <location>
        <begin position="90"/>
        <end position="108"/>
    </location>
</feature>
<feature type="region of interest" description="Disordered" evidence="1">
    <location>
        <begin position="90"/>
        <end position="110"/>
    </location>
</feature>
<evidence type="ECO:0000313" key="2">
    <source>
        <dbReference type="EMBL" id="CDW99529.1"/>
    </source>
</evidence>
<sequence>MDLKGARPATSGALLADQLRIFFDRVDIAKPRSSRLGSVEHFLVCWGFRPPQDLPKGIVGSLAETVPTEGGDDTEEKTREDLVRYAQKLRSQLQRPDASSQAQSQKELSASLPFVAHGDLGGFDQ</sequence>
<protein>
    <submittedName>
        <fullName evidence="2">Uncharacterized protein</fullName>
    </submittedName>
</protein>